<dbReference type="EMBL" id="QQTP01000011">
    <property type="protein sequence ID" value="RDJ22111.1"/>
    <property type="molecule type" value="Genomic_DNA"/>
</dbReference>
<protein>
    <submittedName>
        <fullName evidence="4">DUF1449 family protein</fullName>
    </submittedName>
</protein>
<gene>
    <name evidence="4" type="ORF">DWE98_19610</name>
</gene>
<evidence type="ECO:0000313" key="5">
    <source>
        <dbReference type="Proteomes" id="UP000255207"/>
    </source>
</evidence>
<keyword evidence="1" id="KW-0472">Membrane</keyword>
<name>A0A370L238_9HYPH</name>
<dbReference type="InterPro" id="IPR012340">
    <property type="entry name" value="NA-bd_OB-fold"/>
</dbReference>
<dbReference type="Pfam" id="PF21001">
    <property type="entry name" value="YqiJ_N"/>
    <property type="match status" value="1"/>
</dbReference>
<evidence type="ECO:0000259" key="3">
    <source>
        <dbReference type="Pfam" id="PF21001"/>
    </source>
</evidence>
<dbReference type="OrthoDB" id="5421421at2"/>
<accession>A0A370L238</accession>
<evidence type="ECO:0000259" key="2">
    <source>
        <dbReference type="Pfam" id="PF07290"/>
    </source>
</evidence>
<feature type="transmembrane region" description="Helical" evidence="1">
    <location>
        <begin position="71"/>
        <end position="90"/>
    </location>
</feature>
<keyword evidence="1" id="KW-0812">Transmembrane</keyword>
<sequence length="212" mass="21866">MTALTVPGFYPFTIAALILIGLVAVEIIATLVGLSISSLMNDGLHLDHAGHGDHGPLGAWMSWLNTGGVPLLILIMIWLACFAIAGFAVQGVAKTMLAPLPTLIAVPVALVLAAPMTRTLSRWTARIFPGDETAAVSQSELIGLTGIVTLGPLDQGKPGSVRVKDQHGNIHVLRTKAAPGHVIAQGAAVLVVDGSAGLFEAIPAPEELGADR</sequence>
<proteinExistence type="predicted"/>
<comment type="caution">
    <text evidence="4">The sequence shown here is derived from an EMBL/GenBank/DDBJ whole genome shotgun (WGS) entry which is preliminary data.</text>
</comment>
<feature type="transmembrane region" description="Helical" evidence="1">
    <location>
        <begin position="12"/>
        <end position="36"/>
    </location>
</feature>
<keyword evidence="1" id="KW-1133">Transmembrane helix</keyword>
<feature type="transmembrane region" description="Helical" evidence="1">
    <location>
        <begin position="96"/>
        <end position="116"/>
    </location>
</feature>
<feature type="domain" description="Inner membrane protein YqiJ N-terminal" evidence="3">
    <location>
        <begin position="10"/>
        <end position="118"/>
    </location>
</feature>
<evidence type="ECO:0000313" key="4">
    <source>
        <dbReference type="EMBL" id="RDJ22111.1"/>
    </source>
</evidence>
<reference evidence="5" key="1">
    <citation type="submission" date="2018-07" db="EMBL/GenBank/DDBJ databases">
        <authorList>
            <person name="Safronova V.I."/>
            <person name="Chirak E.R."/>
            <person name="Sazanova A.L."/>
        </authorList>
    </citation>
    <scope>NUCLEOTIDE SEQUENCE [LARGE SCALE GENOMIC DNA]</scope>
    <source>
        <strain evidence="5">RCAM04685</strain>
    </source>
</reference>
<dbReference type="InterPro" id="IPR048376">
    <property type="entry name" value="YqiJ_N"/>
</dbReference>
<feature type="domain" description="Inner membrane protein YqiJ OB-fold" evidence="2">
    <location>
        <begin position="140"/>
        <end position="202"/>
    </location>
</feature>
<evidence type="ECO:0000256" key="1">
    <source>
        <dbReference type="SAM" id="Phobius"/>
    </source>
</evidence>
<keyword evidence="5" id="KW-1185">Reference proteome</keyword>
<dbReference type="Proteomes" id="UP000255207">
    <property type="component" value="Unassembled WGS sequence"/>
</dbReference>
<organism evidence="4 5">
    <name type="scientific">Bosea caraganae</name>
    <dbReference type="NCBI Taxonomy" id="2763117"/>
    <lineage>
        <taxon>Bacteria</taxon>
        <taxon>Pseudomonadati</taxon>
        <taxon>Pseudomonadota</taxon>
        <taxon>Alphaproteobacteria</taxon>
        <taxon>Hyphomicrobiales</taxon>
        <taxon>Boseaceae</taxon>
        <taxon>Bosea</taxon>
    </lineage>
</organism>
<dbReference type="RefSeq" id="WP_114830990.1">
    <property type="nucleotide sequence ID" value="NZ_QQTO01000034.1"/>
</dbReference>
<dbReference type="InterPro" id="IPR010840">
    <property type="entry name" value="YqiJ_OB"/>
</dbReference>
<dbReference type="AlphaFoldDB" id="A0A370L238"/>
<dbReference type="Pfam" id="PF07290">
    <property type="entry name" value="YqiJ_OB"/>
    <property type="match status" value="1"/>
</dbReference>
<dbReference type="Gene3D" id="2.40.50.140">
    <property type="entry name" value="Nucleic acid-binding proteins"/>
    <property type="match status" value="1"/>
</dbReference>